<proteinExistence type="predicted"/>
<sequence length="177" mass="20095">MSRDRVGYVAYGQKWRIQSVTRESESPQRQVWVTKSGDTVITFLEDPYLELRYVVVQGAQVSEIAHTLRSSLPCWTVDEALEFLRQSRTPDERIHGIYLIAASASSEEDSRVVAIFQNLTHDENPEVRQALLVGMGYLESWPIVRHIASSILENDPNTSVRRSAEYLLEGLDQSNAT</sequence>
<dbReference type="Gene3D" id="1.25.10.10">
    <property type="entry name" value="Leucine-rich Repeat Variant"/>
    <property type="match status" value="1"/>
</dbReference>
<comment type="caution">
    <text evidence="1">The sequence shown here is derived from an EMBL/GenBank/DDBJ whole genome shotgun (WGS) entry which is preliminary data.</text>
</comment>
<reference evidence="1 2" key="1">
    <citation type="submission" date="2021-01" db="EMBL/GenBank/DDBJ databases">
        <title>WGS of actinomycetes isolated from Thailand.</title>
        <authorList>
            <person name="Thawai C."/>
        </authorList>
    </citation>
    <scope>NUCLEOTIDE SEQUENCE [LARGE SCALE GENOMIC DNA]</scope>
    <source>
        <strain evidence="1 2">CA3R110</strain>
    </source>
</reference>
<keyword evidence="2" id="KW-1185">Reference proteome</keyword>
<dbReference type="InterPro" id="IPR016024">
    <property type="entry name" value="ARM-type_fold"/>
</dbReference>
<accession>A0ABS1PX13</accession>
<organism evidence="1 2">
    <name type="scientific">Streptomyces endocoffeicus</name>
    <dbReference type="NCBI Taxonomy" id="2898945"/>
    <lineage>
        <taxon>Bacteria</taxon>
        <taxon>Bacillati</taxon>
        <taxon>Actinomycetota</taxon>
        <taxon>Actinomycetes</taxon>
        <taxon>Kitasatosporales</taxon>
        <taxon>Streptomycetaceae</taxon>
        <taxon>Streptomyces</taxon>
    </lineage>
</organism>
<name>A0ABS1PX13_9ACTN</name>
<dbReference type="Proteomes" id="UP000621510">
    <property type="component" value="Unassembled WGS sequence"/>
</dbReference>
<dbReference type="SUPFAM" id="SSF48371">
    <property type="entry name" value="ARM repeat"/>
    <property type="match status" value="1"/>
</dbReference>
<dbReference type="RefSeq" id="WP_201854822.1">
    <property type="nucleotide sequence ID" value="NZ_JAERRG010000015.1"/>
</dbReference>
<dbReference type="InterPro" id="IPR011989">
    <property type="entry name" value="ARM-like"/>
</dbReference>
<dbReference type="EMBL" id="JAERRG010000015">
    <property type="protein sequence ID" value="MBL1116958.1"/>
    <property type="molecule type" value="Genomic_DNA"/>
</dbReference>
<evidence type="ECO:0000313" key="1">
    <source>
        <dbReference type="EMBL" id="MBL1116958.1"/>
    </source>
</evidence>
<gene>
    <name evidence="1" type="ORF">JK364_31930</name>
</gene>
<protein>
    <submittedName>
        <fullName evidence="1">HEAT repeat domain-containing protein</fullName>
    </submittedName>
</protein>
<evidence type="ECO:0000313" key="2">
    <source>
        <dbReference type="Proteomes" id="UP000621510"/>
    </source>
</evidence>